<sequence>MAWLHKTIGLIFGAWLMLMGLTGTILAFYPEIDSMLNAREMRVAQFEQHPDIDAMSMVVAAAYPSRTILSIERYGISDLESFPFLLTEPHAPGAIFSPEPRLEVFVDPTSHAILGQRAYWTWFRLIRSFHMELLFPGLGERIVGVLGIFLLVTVVAGTTMWWRQSKKRLGKALKLRLKGPRPMMYRNIHTVGGIYVALFLLVQGVSGALAANLFPAQMAIAAMFAPKQSAPISPPPSAAPPKPMAANRARDIAIAHHPDSAIIQVQFPAPGFNLYSVRLFPRDQPKTQFTRQYMMDATSGTIVMDFDPANQGAFQKFFGAWMIWIHNGRFFGVIGQVILIAAGTMLALLFPTGAYMWLRKRKFGQKRTKVAA</sequence>
<gene>
    <name evidence="2" type="ORF">FHS49_000987</name>
</gene>
<protein>
    <submittedName>
        <fullName evidence="2">Putative iron-regulated membrane protein</fullName>
    </submittedName>
</protein>
<name>A0A7W9EET2_9SPHN</name>
<dbReference type="Proteomes" id="UP000549617">
    <property type="component" value="Unassembled WGS sequence"/>
</dbReference>
<dbReference type="InterPro" id="IPR005625">
    <property type="entry name" value="PepSY-ass_TM"/>
</dbReference>
<feature type="transmembrane region" description="Helical" evidence="1">
    <location>
        <begin position="142"/>
        <end position="162"/>
    </location>
</feature>
<proteinExistence type="predicted"/>
<evidence type="ECO:0000313" key="2">
    <source>
        <dbReference type="EMBL" id="MBB5684996.1"/>
    </source>
</evidence>
<feature type="transmembrane region" description="Helical" evidence="1">
    <location>
        <begin position="330"/>
        <end position="358"/>
    </location>
</feature>
<keyword evidence="3" id="KW-1185">Reference proteome</keyword>
<dbReference type="EMBL" id="JACIJC010000001">
    <property type="protein sequence ID" value="MBB5684996.1"/>
    <property type="molecule type" value="Genomic_DNA"/>
</dbReference>
<feature type="transmembrane region" description="Helical" evidence="1">
    <location>
        <begin position="183"/>
        <end position="205"/>
    </location>
</feature>
<dbReference type="AlphaFoldDB" id="A0A7W9EET2"/>
<accession>A0A7W9EET2</accession>
<dbReference type="RefSeq" id="WP_184015783.1">
    <property type="nucleotide sequence ID" value="NZ_JACIJC010000001.1"/>
</dbReference>
<evidence type="ECO:0000313" key="3">
    <source>
        <dbReference type="Proteomes" id="UP000549617"/>
    </source>
</evidence>
<dbReference type="Pfam" id="PF03929">
    <property type="entry name" value="PepSY_TM"/>
    <property type="match status" value="1"/>
</dbReference>
<keyword evidence="1" id="KW-1133">Transmembrane helix</keyword>
<feature type="transmembrane region" description="Helical" evidence="1">
    <location>
        <begin position="7"/>
        <end position="29"/>
    </location>
</feature>
<evidence type="ECO:0000256" key="1">
    <source>
        <dbReference type="SAM" id="Phobius"/>
    </source>
</evidence>
<reference evidence="2 3" key="1">
    <citation type="submission" date="2020-08" db="EMBL/GenBank/DDBJ databases">
        <title>Genomic Encyclopedia of Type Strains, Phase IV (KMG-IV): sequencing the most valuable type-strain genomes for metagenomic binning, comparative biology and taxonomic classification.</title>
        <authorList>
            <person name="Goeker M."/>
        </authorList>
    </citation>
    <scope>NUCLEOTIDE SEQUENCE [LARGE SCALE GENOMIC DNA]</scope>
    <source>
        <strain evidence="2 3">DSM 25079</strain>
    </source>
</reference>
<dbReference type="PANTHER" id="PTHR34219">
    <property type="entry name" value="IRON-REGULATED INNER MEMBRANE PROTEIN-RELATED"/>
    <property type="match status" value="1"/>
</dbReference>
<keyword evidence="1" id="KW-0812">Transmembrane</keyword>
<comment type="caution">
    <text evidence="2">The sequence shown here is derived from an EMBL/GenBank/DDBJ whole genome shotgun (WGS) entry which is preliminary data.</text>
</comment>
<keyword evidence="1" id="KW-0472">Membrane</keyword>
<organism evidence="2 3">
    <name type="scientific">Sphingobium boeckii</name>
    <dbReference type="NCBI Taxonomy" id="1082345"/>
    <lineage>
        <taxon>Bacteria</taxon>
        <taxon>Pseudomonadati</taxon>
        <taxon>Pseudomonadota</taxon>
        <taxon>Alphaproteobacteria</taxon>
        <taxon>Sphingomonadales</taxon>
        <taxon>Sphingomonadaceae</taxon>
        <taxon>Sphingobium</taxon>
    </lineage>
</organism>